<feature type="region of interest" description="Disordered" evidence="5">
    <location>
        <begin position="810"/>
        <end position="835"/>
    </location>
</feature>
<evidence type="ECO:0000256" key="3">
    <source>
        <dbReference type="ARBA" id="ARBA00023082"/>
    </source>
</evidence>
<evidence type="ECO:0000256" key="4">
    <source>
        <dbReference type="ARBA" id="ARBA00023163"/>
    </source>
</evidence>
<keyword evidence="2" id="KW-0805">Transcription regulation</keyword>
<evidence type="ECO:0000259" key="6">
    <source>
        <dbReference type="Pfam" id="PF04542"/>
    </source>
</evidence>
<dbReference type="PANTHER" id="PTHR43133:SF51">
    <property type="entry name" value="RNA POLYMERASE SIGMA FACTOR"/>
    <property type="match status" value="1"/>
</dbReference>
<dbReference type="InterPro" id="IPR013324">
    <property type="entry name" value="RNA_pol_sigma_r3/r4-like"/>
</dbReference>
<dbReference type="Gene3D" id="1.10.10.10">
    <property type="entry name" value="Winged helix-like DNA-binding domain superfamily/Winged helix DNA-binding domain"/>
    <property type="match status" value="1"/>
</dbReference>
<evidence type="ECO:0000256" key="5">
    <source>
        <dbReference type="SAM" id="MobiDB-lite"/>
    </source>
</evidence>
<keyword evidence="3" id="KW-0731">Sigma factor</keyword>
<dbReference type="InterPro" id="IPR036388">
    <property type="entry name" value="WH-like_DNA-bd_sf"/>
</dbReference>
<dbReference type="EMBL" id="JARRAG010000006">
    <property type="protein sequence ID" value="MDG3008430.1"/>
    <property type="molecule type" value="Genomic_DNA"/>
</dbReference>
<evidence type="ECO:0000259" key="7">
    <source>
        <dbReference type="Pfam" id="PF08281"/>
    </source>
</evidence>
<comment type="similarity">
    <text evidence="1">Belongs to the sigma-70 factor family. ECF subfamily.</text>
</comment>
<dbReference type="SUPFAM" id="SSF49464">
    <property type="entry name" value="Carboxypeptidase regulatory domain-like"/>
    <property type="match status" value="1"/>
</dbReference>
<dbReference type="InterPro" id="IPR014284">
    <property type="entry name" value="RNA_pol_sigma-70_dom"/>
</dbReference>
<dbReference type="InterPro" id="IPR039425">
    <property type="entry name" value="RNA_pol_sigma-70-like"/>
</dbReference>
<evidence type="ECO:0000313" key="8">
    <source>
        <dbReference type="EMBL" id="MDG3008430.1"/>
    </source>
</evidence>
<dbReference type="InterPro" id="IPR007627">
    <property type="entry name" value="RNA_pol_sigma70_r2"/>
</dbReference>
<dbReference type="InterPro" id="IPR013249">
    <property type="entry name" value="RNA_pol_sigma70_r4_t2"/>
</dbReference>
<evidence type="ECO:0000313" key="9">
    <source>
        <dbReference type="Proteomes" id="UP001216907"/>
    </source>
</evidence>
<comment type="caution">
    <text evidence="8">The sequence shown here is derived from an EMBL/GenBank/DDBJ whole genome shotgun (WGS) entry which is preliminary data.</text>
</comment>
<dbReference type="PANTHER" id="PTHR43133">
    <property type="entry name" value="RNA POLYMERASE ECF-TYPE SIGMA FACTO"/>
    <property type="match status" value="1"/>
</dbReference>
<dbReference type="Pfam" id="PF04542">
    <property type="entry name" value="Sigma70_r2"/>
    <property type="match status" value="1"/>
</dbReference>
<feature type="domain" description="RNA polymerase sigma-70 region 2" evidence="6">
    <location>
        <begin position="49"/>
        <end position="110"/>
    </location>
</feature>
<name>A0ABT6FLH9_9BACT</name>
<evidence type="ECO:0000256" key="1">
    <source>
        <dbReference type="ARBA" id="ARBA00010641"/>
    </source>
</evidence>
<dbReference type="InterPro" id="IPR013325">
    <property type="entry name" value="RNA_pol_sigma_r2"/>
</dbReference>
<evidence type="ECO:0000256" key="2">
    <source>
        <dbReference type="ARBA" id="ARBA00023015"/>
    </source>
</evidence>
<dbReference type="NCBIfam" id="TIGR02937">
    <property type="entry name" value="sigma70-ECF"/>
    <property type="match status" value="1"/>
</dbReference>
<accession>A0ABT6FLH9</accession>
<keyword evidence="4" id="KW-0804">Transcription</keyword>
<organism evidence="8 9">
    <name type="scientific">Paludisphaera mucosa</name>
    <dbReference type="NCBI Taxonomy" id="3030827"/>
    <lineage>
        <taxon>Bacteria</taxon>
        <taxon>Pseudomonadati</taxon>
        <taxon>Planctomycetota</taxon>
        <taxon>Planctomycetia</taxon>
        <taxon>Isosphaerales</taxon>
        <taxon>Isosphaeraceae</taxon>
        <taxon>Paludisphaera</taxon>
    </lineage>
</organism>
<dbReference type="InterPro" id="IPR008969">
    <property type="entry name" value="CarboxyPept-like_regulatory"/>
</dbReference>
<feature type="domain" description="RNA polymerase sigma factor 70 region 4 type 2" evidence="7">
    <location>
        <begin position="143"/>
        <end position="194"/>
    </location>
</feature>
<dbReference type="RefSeq" id="WP_277864748.1">
    <property type="nucleotide sequence ID" value="NZ_JARRAG010000006.1"/>
</dbReference>
<gene>
    <name evidence="8" type="ORF">PZE19_32090</name>
</gene>
<protein>
    <submittedName>
        <fullName evidence="8">Sigma-70 family RNA polymerase sigma factor</fullName>
    </submittedName>
</protein>
<sequence>MKPGTVGGVDPLRVLFHVGSVGGMTDGDLLRTFASRRGEAGAEAAFAALVERHGPLVLRVCRGVVGDPHSAEDAFQATFLLLARRAGSIRRPDAVAGWLFRIARRIAAKSRADVARRKALERRGAEMAARRADVPGRTEAGAELYEELDRLPEKYREPIVLCHLSGLTYEEAAMRLGCPVRTVHTRLIRGRERLRRMLVRRGAAPSAGLLALSTSADAAGAGVPRALASAATRAAVQFVAGRSAVPSSTAVAMAESMLGPPALGRWKAAFAAATLCGAVAVCCAHATRMLGGRGVDGAPTPSPRLREAGRDDVSLQGRWSASIPGPEGRPQVLVWAIERDALSIWVASPDGVAEDPPVEARLVVDRRSNPKTFAIVHAISAAGPLEDNLGIYELDGDSLKICYGTPGMPRPSSFREGVAGPPRLLVLGRGGPAPRPLPSPTSDRPAEVDGVVLGPDGRPFAGAKVYFDVPDDARAGEEPRARKAAEVAASGPDGRFRFRAEADAWAGVDRASPLSRPTVSALADGFGPAWVSCQSPSSASNVELRLVEDDVPISGKLLDAEGRPVPDAEVRVLGLRAVRGDDLGAFVRAFERTPTAAGALLLLGGRLDVKASGLVPSVRTGPDGRFHLEGVGRGRVVELRIAGPGVATQKLVAAPAGPTPPGAPRRAVKRPEPGVALAASAAFDVVAARSRSVEGVVFDGETGRAIAGVAVKSDRVSQGATSADDFIRTTTDERGRYRLDGLPDGPGNSIVAAPAGDQPYLASLVEVGLAPDGEPTRVDFALRRGVLVRGRVTSGSGRLPVRARVQYFADPSNPHADEAPGFGGTRQAAPTEPDGSFAVAALPGRGLLAVRAGGRFAPADARLERRPRLPSLLDGRDADAVVMLDLDAAGPEVRRDVVLESIDRSNPTAVGQSGPWAHAAALVRTVRPLPASPSIRRAGP</sequence>
<dbReference type="Gene3D" id="2.60.40.1120">
    <property type="entry name" value="Carboxypeptidase-like, regulatory domain"/>
    <property type="match status" value="1"/>
</dbReference>
<dbReference type="Gene3D" id="1.10.1740.10">
    <property type="match status" value="1"/>
</dbReference>
<dbReference type="CDD" id="cd06171">
    <property type="entry name" value="Sigma70_r4"/>
    <property type="match status" value="1"/>
</dbReference>
<dbReference type="SUPFAM" id="SSF88946">
    <property type="entry name" value="Sigma2 domain of RNA polymerase sigma factors"/>
    <property type="match status" value="1"/>
</dbReference>
<dbReference type="Pfam" id="PF08281">
    <property type="entry name" value="Sigma70_r4_2"/>
    <property type="match status" value="1"/>
</dbReference>
<dbReference type="Proteomes" id="UP001216907">
    <property type="component" value="Unassembled WGS sequence"/>
</dbReference>
<dbReference type="SUPFAM" id="SSF88659">
    <property type="entry name" value="Sigma3 and sigma4 domains of RNA polymerase sigma factors"/>
    <property type="match status" value="1"/>
</dbReference>
<reference evidence="8 9" key="1">
    <citation type="submission" date="2023-03" db="EMBL/GenBank/DDBJ databases">
        <title>Paludisphaera mucosa sp. nov. a novel planctomycete from northern fen.</title>
        <authorList>
            <person name="Ivanova A."/>
        </authorList>
    </citation>
    <scope>NUCLEOTIDE SEQUENCE [LARGE SCALE GENOMIC DNA]</scope>
    <source>
        <strain evidence="8 9">Pla2</strain>
    </source>
</reference>
<proteinExistence type="inferred from homology"/>
<keyword evidence="9" id="KW-1185">Reference proteome</keyword>